<feature type="region of interest" description="Disordered" evidence="1">
    <location>
        <begin position="1"/>
        <end position="48"/>
    </location>
</feature>
<evidence type="ECO:0000313" key="2">
    <source>
        <dbReference type="EMBL" id="CAE1326059.1"/>
    </source>
</evidence>
<evidence type="ECO:0000313" key="3">
    <source>
        <dbReference type="Proteomes" id="UP000597762"/>
    </source>
</evidence>
<accession>A0A812EHR2</accession>
<sequence>MAEKTARHAADAAATSAARESESSSQKRPRRQRDAISTSAARAVEGPTERLERLQTVNQRRHAERGLCSPPKQFWFKLAFKYEPILRLSGRKDLQIGSMSVVCGHCNARKLPGESAGLCCSNGKVQLRPFQELPAPLKTLLDGSSPDCKHFLAKIRQYNCAFQMTSFGGNTFREVGWNPTFKVQGQVYHRIVSHLPETATDSAFLQIYFIADYNQQADARMCIIPEKDTGQVNHPRSDNIMSLQQMLHETNSYVRSFKYALEINTSSDFIIVIDADKRAQGEHERRYIAPASNKVSIIVSGDQHNRRDIVTESRGSGLRRINETHRSNDALQYPLLFPYGEDGVNHLHIHYLSIYLSVGLFKHACLNVCAWLWLLDISSEVNVGQ</sequence>
<evidence type="ECO:0008006" key="4">
    <source>
        <dbReference type="Google" id="ProtNLM"/>
    </source>
</evidence>
<name>A0A812EHR2_ACAPH</name>
<gene>
    <name evidence="2" type="ORF">SPHA_75625</name>
</gene>
<dbReference type="PANTHER" id="PTHR45786">
    <property type="entry name" value="DNA BINDING PROTEIN-LIKE"/>
    <property type="match status" value="1"/>
</dbReference>
<proteinExistence type="predicted"/>
<evidence type="ECO:0000256" key="1">
    <source>
        <dbReference type="SAM" id="MobiDB-lite"/>
    </source>
</evidence>
<dbReference type="PANTHER" id="PTHR45786:SF74">
    <property type="entry name" value="ATP-DEPENDENT DNA HELICASE"/>
    <property type="match status" value="1"/>
</dbReference>
<dbReference type="EMBL" id="CAHIKZ030005466">
    <property type="protein sequence ID" value="CAE1326059.1"/>
    <property type="molecule type" value="Genomic_DNA"/>
</dbReference>
<protein>
    <recommendedName>
        <fullName evidence="4">Helitron helicase-like domain-containing protein</fullName>
    </recommendedName>
</protein>
<comment type="caution">
    <text evidence="2">The sequence shown here is derived from an EMBL/GenBank/DDBJ whole genome shotgun (WGS) entry which is preliminary data.</text>
</comment>
<feature type="compositionally biased region" description="Basic and acidic residues" evidence="1">
    <location>
        <begin position="1"/>
        <end position="10"/>
    </location>
</feature>
<reference evidence="2" key="1">
    <citation type="submission" date="2021-01" db="EMBL/GenBank/DDBJ databases">
        <authorList>
            <person name="Li R."/>
            <person name="Bekaert M."/>
        </authorList>
    </citation>
    <scope>NUCLEOTIDE SEQUENCE</scope>
    <source>
        <strain evidence="2">Farmed</strain>
    </source>
</reference>
<dbReference type="AlphaFoldDB" id="A0A812EHR2"/>
<dbReference type="OrthoDB" id="6153892at2759"/>
<organism evidence="2 3">
    <name type="scientific">Acanthosepion pharaonis</name>
    <name type="common">Pharaoh cuttlefish</name>
    <name type="synonym">Sepia pharaonis</name>
    <dbReference type="NCBI Taxonomy" id="158019"/>
    <lineage>
        <taxon>Eukaryota</taxon>
        <taxon>Metazoa</taxon>
        <taxon>Spiralia</taxon>
        <taxon>Lophotrochozoa</taxon>
        <taxon>Mollusca</taxon>
        <taxon>Cephalopoda</taxon>
        <taxon>Coleoidea</taxon>
        <taxon>Decapodiformes</taxon>
        <taxon>Sepiida</taxon>
        <taxon>Sepiina</taxon>
        <taxon>Sepiidae</taxon>
        <taxon>Acanthosepion</taxon>
    </lineage>
</organism>
<keyword evidence="3" id="KW-1185">Reference proteome</keyword>
<dbReference type="Proteomes" id="UP000597762">
    <property type="component" value="Unassembled WGS sequence"/>
</dbReference>